<dbReference type="AlphaFoldDB" id="A0A6C0AEH0"/>
<reference evidence="1" key="1">
    <citation type="journal article" date="2020" name="Nature">
        <title>Giant virus diversity and host interactions through global metagenomics.</title>
        <authorList>
            <person name="Schulz F."/>
            <person name="Roux S."/>
            <person name="Paez-Espino D."/>
            <person name="Jungbluth S."/>
            <person name="Walsh D.A."/>
            <person name="Denef V.J."/>
            <person name="McMahon K.D."/>
            <person name="Konstantinidis K.T."/>
            <person name="Eloe-Fadrosh E.A."/>
            <person name="Kyrpides N.C."/>
            <person name="Woyke T."/>
        </authorList>
    </citation>
    <scope>NUCLEOTIDE SEQUENCE</scope>
    <source>
        <strain evidence="1">GVMAG-S-1021933-23</strain>
    </source>
</reference>
<accession>A0A6C0AEH0</accession>
<sequence>MDKIQNRYVIKIHFDVKDNPMFQNIFRRISVSFSSTEELNEIINDYEIIVNYLKNDDFSKNLDRRYIKIFDKIFNLGNEYECYKKYSFVFPCIKIFIRYV</sequence>
<evidence type="ECO:0000313" key="1">
    <source>
        <dbReference type="EMBL" id="QHS77901.1"/>
    </source>
</evidence>
<protein>
    <submittedName>
        <fullName evidence="1">Uncharacterized protein</fullName>
    </submittedName>
</protein>
<name>A0A6C0AEH0_9ZZZZ</name>
<organism evidence="1">
    <name type="scientific">viral metagenome</name>
    <dbReference type="NCBI Taxonomy" id="1070528"/>
    <lineage>
        <taxon>unclassified sequences</taxon>
        <taxon>metagenomes</taxon>
        <taxon>organismal metagenomes</taxon>
    </lineage>
</organism>
<dbReference type="EMBL" id="MN740593">
    <property type="protein sequence ID" value="QHS77901.1"/>
    <property type="molecule type" value="Genomic_DNA"/>
</dbReference>
<proteinExistence type="predicted"/>